<feature type="transmembrane region" description="Helical" evidence="13">
    <location>
        <begin position="242"/>
        <end position="271"/>
    </location>
</feature>
<feature type="transmembrane region" description="Helical" evidence="13">
    <location>
        <begin position="393"/>
        <end position="415"/>
    </location>
</feature>
<dbReference type="PIRSF" id="PIRSF006603">
    <property type="entry name" value="DinF"/>
    <property type="match status" value="1"/>
</dbReference>
<dbReference type="Pfam" id="PF01554">
    <property type="entry name" value="MatE"/>
    <property type="match status" value="2"/>
</dbReference>
<comment type="similarity">
    <text evidence="3">Belongs to the multi antimicrobial extrusion (MATE) (TC 2.A.66.1) family.</text>
</comment>
<comment type="caution">
    <text evidence="14">The sequence shown here is derived from an EMBL/GenBank/DDBJ whole genome shotgun (WGS) entry which is preliminary data.</text>
</comment>
<evidence type="ECO:0000256" key="5">
    <source>
        <dbReference type="ARBA" id="ARBA00022448"/>
    </source>
</evidence>
<evidence type="ECO:0000256" key="7">
    <source>
        <dbReference type="ARBA" id="ARBA00022475"/>
    </source>
</evidence>
<dbReference type="PANTHER" id="PTHR43298">
    <property type="entry name" value="MULTIDRUG RESISTANCE PROTEIN NORM-RELATED"/>
    <property type="match status" value="1"/>
</dbReference>
<evidence type="ECO:0000256" key="8">
    <source>
        <dbReference type="ARBA" id="ARBA00022692"/>
    </source>
</evidence>
<feature type="transmembrane region" description="Helical" evidence="13">
    <location>
        <begin position="102"/>
        <end position="124"/>
    </location>
</feature>
<evidence type="ECO:0000256" key="3">
    <source>
        <dbReference type="ARBA" id="ARBA00010199"/>
    </source>
</evidence>
<dbReference type="GO" id="GO:0006811">
    <property type="term" value="P:monoatomic ion transport"/>
    <property type="evidence" value="ECO:0007669"/>
    <property type="project" value="UniProtKB-KW"/>
</dbReference>
<gene>
    <name evidence="14" type="ORF">DHW61_02025</name>
</gene>
<evidence type="ECO:0000256" key="4">
    <source>
        <dbReference type="ARBA" id="ARBA00020268"/>
    </source>
</evidence>
<evidence type="ECO:0000256" key="6">
    <source>
        <dbReference type="ARBA" id="ARBA00022449"/>
    </source>
</evidence>
<name>A0A3D2X3S2_9FIRM</name>
<evidence type="ECO:0000256" key="11">
    <source>
        <dbReference type="ARBA" id="ARBA00023136"/>
    </source>
</evidence>
<evidence type="ECO:0000256" key="9">
    <source>
        <dbReference type="ARBA" id="ARBA00022989"/>
    </source>
</evidence>
<keyword evidence="9 13" id="KW-1133">Transmembrane helix</keyword>
<accession>A0A3D2X3S2</accession>
<feature type="transmembrane region" description="Helical" evidence="13">
    <location>
        <begin position="20"/>
        <end position="41"/>
    </location>
</feature>
<dbReference type="GO" id="GO:0015297">
    <property type="term" value="F:antiporter activity"/>
    <property type="evidence" value="ECO:0007669"/>
    <property type="project" value="UniProtKB-KW"/>
</dbReference>
<protein>
    <recommendedName>
        <fullName evidence="4">Probable multidrug resistance protein NorM</fullName>
    </recommendedName>
    <alternativeName>
        <fullName evidence="12">Multidrug-efflux transporter</fullName>
    </alternativeName>
</protein>
<dbReference type="GO" id="GO:0005886">
    <property type="term" value="C:plasma membrane"/>
    <property type="evidence" value="ECO:0007669"/>
    <property type="project" value="UniProtKB-SubCell"/>
</dbReference>
<evidence type="ECO:0000256" key="13">
    <source>
        <dbReference type="SAM" id="Phobius"/>
    </source>
</evidence>
<feature type="transmembrane region" description="Helical" evidence="13">
    <location>
        <begin position="361"/>
        <end position="381"/>
    </location>
</feature>
<dbReference type="CDD" id="cd13144">
    <property type="entry name" value="MATE_like_4"/>
    <property type="match status" value="1"/>
</dbReference>
<dbReference type="AlphaFoldDB" id="A0A3D2X3S2"/>
<evidence type="ECO:0000256" key="2">
    <source>
        <dbReference type="ARBA" id="ARBA00004651"/>
    </source>
</evidence>
<evidence type="ECO:0000256" key="10">
    <source>
        <dbReference type="ARBA" id="ARBA00023065"/>
    </source>
</evidence>
<dbReference type="InterPro" id="IPR048279">
    <property type="entry name" value="MdtK-like"/>
</dbReference>
<keyword evidence="7" id="KW-1003">Cell membrane</keyword>
<evidence type="ECO:0000313" key="14">
    <source>
        <dbReference type="EMBL" id="HCL01185.1"/>
    </source>
</evidence>
<dbReference type="NCBIfam" id="TIGR00797">
    <property type="entry name" value="matE"/>
    <property type="match status" value="1"/>
</dbReference>
<evidence type="ECO:0000256" key="1">
    <source>
        <dbReference type="ARBA" id="ARBA00003408"/>
    </source>
</evidence>
<dbReference type="InterPro" id="IPR050222">
    <property type="entry name" value="MATE_MdtK"/>
</dbReference>
<evidence type="ECO:0000256" key="12">
    <source>
        <dbReference type="ARBA" id="ARBA00031636"/>
    </source>
</evidence>
<keyword evidence="11 13" id="KW-0472">Membrane</keyword>
<dbReference type="GO" id="GO:0042910">
    <property type="term" value="F:xenobiotic transmembrane transporter activity"/>
    <property type="evidence" value="ECO:0007669"/>
    <property type="project" value="InterPro"/>
</dbReference>
<dbReference type="EMBL" id="DPVV01000073">
    <property type="protein sequence ID" value="HCL01185.1"/>
    <property type="molecule type" value="Genomic_DNA"/>
</dbReference>
<feature type="transmembrane region" description="Helical" evidence="13">
    <location>
        <begin position="199"/>
        <end position="221"/>
    </location>
</feature>
<keyword evidence="10" id="KW-0406">Ion transport</keyword>
<feature type="transmembrane region" description="Helical" evidence="13">
    <location>
        <begin position="61"/>
        <end position="82"/>
    </location>
</feature>
<keyword evidence="5" id="KW-0813">Transport</keyword>
<organism evidence="14 15">
    <name type="scientific">Lachnoclostridium phytofermentans</name>
    <dbReference type="NCBI Taxonomy" id="66219"/>
    <lineage>
        <taxon>Bacteria</taxon>
        <taxon>Bacillati</taxon>
        <taxon>Bacillota</taxon>
        <taxon>Clostridia</taxon>
        <taxon>Lachnospirales</taxon>
        <taxon>Lachnospiraceae</taxon>
    </lineage>
</organism>
<feature type="transmembrane region" description="Helical" evidence="13">
    <location>
        <begin position="322"/>
        <end position="341"/>
    </location>
</feature>
<dbReference type="Proteomes" id="UP000262969">
    <property type="component" value="Unassembled WGS sequence"/>
</dbReference>
<reference evidence="14 15" key="1">
    <citation type="journal article" date="2018" name="Nat. Biotechnol.">
        <title>A standardized bacterial taxonomy based on genome phylogeny substantially revises the tree of life.</title>
        <authorList>
            <person name="Parks D.H."/>
            <person name="Chuvochina M."/>
            <person name="Waite D.W."/>
            <person name="Rinke C."/>
            <person name="Skarshewski A."/>
            <person name="Chaumeil P.A."/>
            <person name="Hugenholtz P."/>
        </authorList>
    </citation>
    <scope>NUCLEOTIDE SEQUENCE [LARGE SCALE GENOMIC DNA]</scope>
    <source>
        <strain evidence="14">UBA11728</strain>
    </source>
</reference>
<feature type="transmembrane region" description="Helical" evidence="13">
    <location>
        <begin position="169"/>
        <end position="193"/>
    </location>
</feature>
<keyword evidence="8 13" id="KW-0812">Transmembrane</keyword>
<feature type="transmembrane region" description="Helical" evidence="13">
    <location>
        <begin position="291"/>
        <end position="310"/>
    </location>
</feature>
<evidence type="ECO:0000313" key="15">
    <source>
        <dbReference type="Proteomes" id="UP000262969"/>
    </source>
</evidence>
<dbReference type="PANTHER" id="PTHR43298:SF2">
    <property type="entry name" value="FMN_FAD EXPORTER YEEO-RELATED"/>
    <property type="match status" value="1"/>
</dbReference>
<keyword evidence="6" id="KW-0050">Antiport</keyword>
<sequence>MNNETTMEQNKMGVMKENKLLISMSLPIMVSMLVQAMYNIVDSLFVARVNENALTAVSLAFPVQNLIIAIGVGTAVGINALLSRYLGERNQEKVNKVASNGVFITAVSYLLFLIFGIFFTRIFFTTQTQDQQIIEYGVSYLSICTIFSFGQLGQITFERLLQSTGKTIYSMYSQAAGAIINIILDPILIFGLLGAPELGVTGAAIATVIGQICGLSIGIYLNHRFNHEIHLNIKKFKPDGLIIRQIYQVGFPAIIMQSIVSISIFVLNRILITFSSTSTAVLGIYSKLQSFVFMPVFGLNNGMIPIIAYNYGARMPKRIVKVIKLSIVYAIGIMLVGFVLMEIAPREFLSFFQASEEMMEIGVVALRVISISFLFAGFNIVGSSVYQALGNGVLSLIISTIRQLIVLLPTAYLLSKIGIHAIWWAFPIAELVAVFLNLFFLKYVYHKEIKPLMVVK</sequence>
<feature type="transmembrane region" description="Helical" evidence="13">
    <location>
        <begin position="136"/>
        <end position="157"/>
    </location>
</feature>
<comment type="subcellular location">
    <subcellularLocation>
        <location evidence="2">Cell membrane</location>
        <topology evidence="2">Multi-pass membrane protein</topology>
    </subcellularLocation>
</comment>
<proteinExistence type="inferred from homology"/>
<comment type="function">
    <text evidence="1">Multidrug efflux pump.</text>
</comment>
<feature type="transmembrane region" description="Helical" evidence="13">
    <location>
        <begin position="421"/>
        <end position="441"/>
    </location>
</feature>
<dbReference type="InterPro" id="IPR002528">
    <property type="entry name" value="MATE_fam"/>
</dbReference>